<keyword evidence="7" id="KW-1185">Reference proteome</keyword>
<sequence length="190" mass="20839">MAVTRRHLLTALPIAGSAALGFGFWEMLKGMKSGSFDPHAVSTPLLGKDIPKFQALDGLANLREGFSSDILQSQTQPILVNFMASWCVPCVLEMPFLKKISSQIIIWGVVYKDKAERAAAFIQRNGDPYQRIGQDPSGLTAINWGVTGVPESFLILPGGKIAWHGSAALDEKIFQENIHPFLGRTYSDHK</sequence>
<evidence type="ECO:0000313" key="7">
    <source>
        <dbReference type="Proteomes" id="UP000463975"/>
    </source>
</evidence>
<dbReference type="RefSeq" id="WP_160618301.1">
    <property type="nucleotide sequence ID" value="NZ_CP047652.1"/>
</dbReference>
<protein>
    <submittedName>
        <fullName evidence="6">Redoxin domain-containing protein</fullName>
    </submittedName>
</protein>
<evidence type="ECO:0000256" key="2">
    <source>
        <dbReference type="ARBA" id="ARBA00022748"/>
    </source>
</evidence>
<dbReference type="GO" id="GO:0017004">
    <property type="term" value="P:cytochrome complex assembly"/>
    <property type="evidence" value="ECO:0007669"/>
    <property type="project" value="UniProtKB-KW"/>
</dbReference>
<keyword evidence="3" id="KW-1015">Disulfide bond</keyword>
<accession>A0A6P1NCJ0</accession>
<evidence type="ECO:0000259" key="5">
    <source>
        <dbReference type="PROSITE" id="PS51352"/>
    </source>
</evidence>
<proteinExistence type="predicted"/>
<dbReference type="PANTHER" id="PTHR42852:SF6">
    <property type="entry name" value="THIOL:DISULFIDE INTERCHANGE PROTEIN DSBE"/>
    <property type="match status" value="1"/>
</dbReference>
<dbReference type="Proteomes" id="UP000463975">
    <property type="component" value="Chromosome"/>
</dbReference>
<dbReference type="GO" id="GO:0016491">
    <property type="term" value="F:oxidoreductase activity"/>
    <property type="evidence" value="ECO:0007669"/>
    <property type="project" value="InterPro"/>
</dbReference>
<dbReference type="KEGG" id="bomb:GT348_02040"/>
<dbReference type="Gene3D" id="3.40.30.10">
    <property type="entry name" value="Glutaredoxin"/>
    <property type="match status" value="1"/>
</dbReference>
<dbReference type="EMBL" id="CP047652">
    <property type="protein sequence ID" value="QHI95223.1"/>
    <property type="molecule type" value="Genomic_DNA"/>
</dbReference>
<keyword evidence="4" id="KW-0676">Redox-active center</keyword>
<evidence type="ECO:0000256" key="3">
    <source>
        <dbReference type="ARBA" id="ARBA00023157"/>
    </source>
</evidence>
<comment type="subcellular location">
    <subcellularLocation>
        <location evidence="1">Cell envelope</location>
    </subcellularLocation>
</comment>
<dbReference type="InterPro" id="IPR013740">
    <property type="entry name" value="Redoxin"/>
</dbReference>
<name>A0A6P1NCJ0_9PROT</name>
<evidence type="ECO:0000256" key="1">
    <source>
        <dbReference type="ARBA" id="ARBA00004196"/>
    </source>
</evidence>
<dbReference type="AlphaFoldDB" id="A0A6P1NCJ0"/>
<organism evidence="6 7">
    <name type="scientific">Aristophania vespae</name>
    <dbReference type="NCBI Taxonomy" id="2697033"/>
    <lineage>
        <taxon>Bacteria</taxon>
        <taxon>Pseudomonadati</taxon>
        <taxon>Pseudomonadota</taxon>
        <taxon>Alphaproteobacteria</taxon>
        <taxon>Acetobacterales</taxon>
        <taxon>Acetobacteraceae</taxon>
        <taxon>Aristophania</taxon>
    </lineage>
</organism>
<dbReference type="PANTHER" id="PTHR42852">
    <property type="entry name" value="THIOL:DISULFIDE INTERCHANGE PROTEIN DSBE"/>
    <property type="match status" value="1"/>
</dbReference>
<evidence type="ECO:0000256" key="4">
    <source>
        <dbReference type="ARBA" id="ARBA00023284"/>
    </source>
</evidence>
<dbReference type="SUPFAM" id="SSF52833">
    <property type="entry name" value="Thioredoxin-like"/>
    <property type="match status" value="1"/>
</dbReference>
<dbReference type="PROSITE" id="PS51352">
    <property type="entry name" value="THIOREDOXIN_2"/>
    <property type="match status" value="1"/>
</dbReference>
<gene>
    <name evidence="6" type="ORF">GT348_02040</name>
</gene>
<reference evidence="6 7" key="1">
    <citation type="submission" date="2020-01" db="EMBL/GenBank/DDBJ databases">
        <title>Genome sequencing of strain KACC 21507.</title>
        <authorList>
            <person name="Heo J."/>
            <person name="Kim S.-J."/>
            <person name="Kim J.-S."/>
            <person name="Hong S.-B."/>
            <person name="Kwon S.-W."/>
        </authorList>
    </citation>
    <scope>NUCLEOTIDE SEQUENCE [LARGE SCALE GENOMIC DNA]</scope>
    <source>
        <strain evidence="6 7">KACC 21507</strain>
    </source>
</reference>
<evidence type="ECO:0000313" key="6">
    <source>
        <dbReference type="EMBL" id="QHI95223.1"/>
    </source>
</evidence>
<feature type="domain" description="Thioredoxin" evidence="5">
    <location>
        <begin position="44"/>
        <end position="183"/>
    </location>
</feature>
<dbReference type="InterPro" id="IPR036249">
    <property type="entry name" value="Thioredoxin-like_sf"/>
</dbReference>
<dbReference type="Pfam" id="PF08534">
    <property type="entry name" value="Redoxin"/>
    <property type="match status" value="1"/>
</dbReference>
<dbReference type="InterPro" id="IPR050553">
    <property type="entry name" value="Thioredoxin_ResA/DsbE_sf"/>
</dbReference>
<dbReference type="GO" id="GO:0030313">
    <property type="term" value="C:cell envelope"/>
    <property type="evidence" value="ECO:0007669"/>
    <property type="project" value="UniProtKB-SubCell"/>
</dbReference>
<keyword evidence="2" id="KW-0201">Cytochrome c-type biogenesis</keyword>
<dbReference type="InterPro" id="IPR013766">
    <property type="entry name" value="Thioredoxin_domain"/>
</dbReference>